<sequence>MEINVLIDEGLEGYLEVSWLQRVAEQVLVAQDAGSKVELGLVIANQERVQQLNRSYLGKDEPTDVLAFSAREEIDAELPPFVQPPDGVLHLGEVIISYPQAVIQAKEHQHSVKREIAILIIHGVLHLLGYEHDKPELERQMKTREKEILSCIEGGLG</sequence>
<dbReference type="PROSITE" id="PS01306">
    <property type="entry name" value="UPF0054"/>
    <property type="match status" value="1"/>
</dbReference>
<evidence type="ECO:0000256" key="3">
    <source>
        <dbReference type="ARBA" id="ARBA00022722"/>
    </source>
</evidence>
<dbReference type="GO" id="GO:0004222">
    <property type="term" value="F:metalloendopeptidase activity"/>
    <property type="evidence" value="ECO:0007669"/>
    <property type="project" value="InterPro"/>
</dbReference>
<keyword evidence="3" id="KW-0540">Nuclease</keyword>
<name>X1NM14_9ZZZZ</name>
<dbReference type="InterPro" id="IPR020549">
    <property type="entry name" value="YbeY_CS"/>
</dbReference>
<proteinExistence type="inferred from homology"/>
<accession>X1NM14</accession>
<keyword evidence="6" id="KW-0378">Hydrolase</keyword>
<dbReference type="SUPFAM" id="SSF55486">
    <property type="entry name" value="Metalloproteases ('zincins'), catalytic domain"/>
    <property type="match status" value="1"/>
</dbReference>
<reference evidence="8" key="1">
    <citation type="journal article" date="2014" name="Front. Microbiol.">
        <title>High frequency of phylogenetically diverse reductive dehalogenase-homologous genes in deep subseafloor sedimentary metagenomes.</title>
        <authorList>
            <person name="Kawai M."/>
            <person name="Futagami T."/>
            <person name="Toyoda A."/>
            <person name="Takaki Y."/>
            <person name="Nishi S."/>
            <person name="Hori S."/>
            <person name="Arai W."/>
            <person name="Tsubouchi T."/>
            <person name="Morono Y."/>
            <person name="Uchiyama I."/>
            <person name="Ito T."/>
            <person name="Fujiyama A."/>
            <person name="Inagaki F."/>
            <person name="Takami H."/>
        </authorList>
    </citation>
    <scope>NUCLEOTIDE SEQUENCE</scope>
    <source>
        <strain evidence="8">Expedition CK06-06</strain>
    </source>
</reference>
<comment type="similarity">
    <text evidence="2">Belongs to the endoribonuclease YbeY family.</text>
</comment>
<organism evidence="8">
    <name type="scientific">marine sediment metagenome</name>
    <dbReference type="NCBI Taxonomy" id="412755"/>
    <lineage>
        <taxon>unclassified sequences</taxon>
        <taxon>metagenomes</taxon>
        <taxon>ecological metagenomes</taxon>
    </lineage>
</organism>
<comment type="cofactor">
    <cofactor evidence="1">
        <name>Zn(2+)</name>
        <dbReference type="ChEBI" id="CHEBI:29105"/>
    </cofactor>
</comment>
<dbReference type="Gene3D" id="3.40.390.30">
    <property type="entry name" value="Metalloproteases ('zincins'), catalytic domain"/>
    <property type="match status" value="1"/>
</dbReference>
<dbReference type="EMBL" id="BARV01021067">
    <property type="protein sequence ID" value="GAI19729.1"/>
    <property type="molecule type" value="Genomic_DNA"/>
</dbReference>
<keyword evidence="5" id="KW-0255">Endonuclease</keyword>
<evidence type="ECO:0000313" key="8">
    <source>
        <dbReference type="EMBL" id="GAI19729.1"/>
    </source>
</evidence>
<gene>
    <name evidence="8" type="ORF">S06H3_34989</name>
</gene>
<evidence type="ECO:0000256" key="1">
    <source>
        <dbReference type="ARBA" id="ARBA00001947"/>
    </source>
</evidence>
<dbReference type="PANTHER" id="PTHR46986:SF1">
    <property type="entry name" value="ENDORIBONUCLEASE YBEY, CHLOROPLASTIC"/>
    <property type="match status" value="1"/>
</dbReference>
<dbReference type="HAMAP" id="MF_00009">
    <property type="entry name" value="Endoribonucl_YbeY"/>
    <property type="match status" value="1"/>
</dbReference>
<evidence type="ECO:0000256" key="7">
    <source>
        <dbReference type="ARBA" id="ARBA00022833"/>
    </source>
</evidence>
<evidence type="ECO:0000256" key="5">
    <source>
        <dbReference type="ARBA" id="ARBA00022759"/>
    </source>
</evidence>
<dbReference type="InterPro" id="IPR023091">
    <property type="entry name" value="MetalPrtase_cat_dom_sf_prd"/>
</dbReference>
<evidence type="ECO:0000256" key="6">
    <source>
        <dbReference type="ARBA" id="ARBA00022801"/>
    </source>
</evidence>
<keyword evidence="4" id="KW-0479">Metal-binding</keyword>
<protein>
    <submittedName>
        <fullName evidence="8">Uncharacterized protein</fullName>
    </submittedName>
</protein>
<dbReference type="GO" id="GO:0004519">
    <property type="term" value="F:endonuclease activity"/>
    <property type="evidence" value="ECO:0007669"/>
    <property type="project" value="UniProtKB-KW"/>
</dbReference>
<evidence type="ECO:0000256" key="2">
    <source>
        <dbReference type="ARBA" id="ARBA00010875"/>
    </source>
</evidence>
<evidence type="ECO:0000256" key="4">
    <source>
        <dbReference type="ARBA" id="ARBA00022723"/>
    </source>
</evidence>
<dbReference type="PANTHER" id="PTHR46986">
    <property type="entry name" value="ENDORIBONUCLEASE YBEY, CHLOROPLASTIC"/>
    <property type="match status" value="1"/>
</dbReference>
<keyword evidence="7" id="KW-0862">Zinc</keyword>
<dbReference type="InterPro" id="IPR002036">
    <property type="entry name" value="YbeY"/>
</dbReference>
<dbReference type="AlphaFoldDB" id="X1NM14"/>
<dbReference type="NCBIfam" id="TIGR00043">
    <property type="entry name" value="rRNA maturation RNase YbeY"/>
    <property type="match status" value="1"/>
</dbReference>
<comment type="caution">
    <text evidence="8">The sequence shown here is derived from an EMBL/GenBank/DDBJ whole genome shotgun (WGS) entry which is preliminary data.</text>
</comment>
<dbReference type="GO" id="GO:0006364">
    <property type="term" value="P:rRNA processing"/>
    <property type="evidence" value="ECO:0007669"/>
    <property type="project" value="InterPro"/>
</dbReference>
<dbReference type="Pfam" id="PF02130">
    <property type="entry name" value="YbeY"/>
    <property type="match status" value="1"/>
</dbReference>
<dbReference type="GO" id="GO:0046872">
    <property type="term" value="F:metal ion binding"/>
    <property type="evidence" value="ECO:0007669"/>
    <property type="project" value="UniProtKB-KW"/>
</dbReference>